<dbReference type="NCBIfam" id="TIGR04183">
    <property type="entry name" value="Por_Secre_tail"/>
    <property type="match status" value="1"/>
</dbReference>
<dbReference type="SUPFAM" id="SSF49265">
    <property type="entry name" value="Fibronectin type III"/>
    <property type="match status" value="1"/>
</dbReference>
<accession>A0A1M5EN27</accession>
<evidence type="ECO:0000313" key="4">
    <source>
        <dbReference type="EMBL" id="SHF80615.1"/>
    </source>
</evidence>
<dbReference type="GO" id="GO:0004518">
    <property type="term" value="F:nuclease activity"/>
    <property type="evidence" value="ECO:0007669"/>
    <property type="project" value="UniProtKB-KW"/>
</dbReference>
<keyword evidence="2" id="KW-0540">Nuclease</keyword>
<comment type="similarity">
    <text evidence="1">Belongs to the EndA/NucM nuclease family.</text>
</comment>
<dbReference type="InterPro" id="IPR007346">
    <property type="entry name" value="Endonuclease-I"/>
</dbReference>
<gene>
    <name evidence="4" type="ORF">SAMN05444405_11426</name>
</gene>
<reference evidence="4 5" key="1">
    <citation type="submission" date="2016-11" db="EMBL/GenBank/DDBJ databases">
        <authorList>
            <person name="Jaros S."/>
            <person name="Januszkiewicz K."/>
            <person name="Wedrychowicz H."/>
        </authorList>
    </citation>
    <scope>NUCLEOTIDE SEQUENCE [LARGE SCALE GENOMIC DNA]</scope>
    <source>
        <strain evidence="4 5">DSM 26991</strain>
    </source>
</reference>
<dbReference type="PANTHER" id="PTHR33607:SF2">
    <property type="entry name" value="ENDONUCLEASE-1"/>
    <property type="match status" value="1"/>
</dbReference>
<dbReference type="SUPFAM" id="SSF54060">
    <property type="entry name" value="His-Me finger endonucleases"/>
    <property type="match status" value="1"/>
</dbReference>
<proteinExistence type="inferred from homology"/>
<dbReference type="Gene3D" id="2.60.40.10">
    <property type="entry name" value="Immunoglobulins"/>
    <property type="match status" value="1"/>
</dbReference>
<name>A0A1M5EN27_9BACE</name>
<dbReference type="AlphaFoldDB" id="A0A1M5EN27"/>
<dbReference type="PANTHER" id="PTHR33607">
    <property type="entry name" value="ENDONUCLEASE-1"/>
    <property type="match status" value="1"/>
</dbReference>
<dbReference type="Proteomes" id="UP000184509">
    <property type="component" value="Unassembled WGS sequence"/>
</dbReference>
<dbReference type="EMBL" id="FQTV01000014">
    <property type="protein sequence ID" value="SHF80615.1"/>
    <property type="molecule type" value="Genomic_DNA"/>
</dbReference>
<dbReference type="STRING" id="1297750.SAMN05444405_11426"/>
<organism evidence="4 5">
    <name type="scientific">Bacteroides luti</name>
    <dbReference type="NCBI Taxonomy" id="1297750"/>
    <lineage>
        <taxon>Bacteria</taxon>
        <taxon>Pseudomonadati</taxon>
        <taxon>Bacteroidota</taxon>
        <taxon>Bacteroidia</taxon>
        <taxon>Bacteroidales</taxon>
        <taxon>Bacteroidaceae</taxon>
        <taxon>Bacteroides</taxon>
    </lineage>
</organism>
<evidence type="ECO:0000313" key="5">
    <source>
        <dbReference type="Proteomes" id="UP000184509"/>
    </source>
</evidence>
<dbReference type="GO" id="GO:0016787">
    <property type="term" value="F:hydrolase activity"/>
    <property type="evidence" value="ECO:0007669"/>
    <property type="project" value="UniProtKB-KW"/>
</dbReference>
<evidence type="ECO:0000256" key="2">
    <source>
        <dbReference type="ARBA" id="ARBA00022722"/>
    </source>
</evidence>
<dbReference type="RefSeq" id="WP_083547703.1">
    <property type="nucleotide sequence ID" value="NZ_FQTV01000014.1"/>
</dbReference>
<protein>
    <submittedName>
        <fullName evidence="4">Por secretion system C-terminal sorting domain-containing protein</fullName>
    </submittedName>
</protein>
<evidence type="ECO:0000256" key="1">
    <source>
        <dbReference type="ARBA" id="ARBA00006429"/>
    </source>
</evidence>
<keyword evidence="3" id="KW-0378">Hydrolase</keyword>
<keyword evidence="5" id="KW-1185">Reference proteome</keyword>
<dbReference type="OrthoDB" id="9770276at2"/>
<dbReference type="InterPro" id="IPR036116">
    <property type="entry name" value="FN3_sf"/>
</dbReference>
<sequence length="796" mass="85598">MRKFFLHLLMQLLIVCIGGQLMAQIPSGYYTPAVGKKKAELKTALHTIIMNATVLNYGSGDGKTWSGFAKTDVRTDGTVWDMYSNNRVPVNGNYAASGMNIEHSFPKSWWGGDERQAYKDLYNLNPSDIAANSAKSNYPMAVVDGTVTYSNGVIKVGKSNSRPGGLIDAWEPYDEYKGDFARAYMYMVTCYEDYSSDWTTTSALNELEKNTYPTFQQWAYQLLLKWSQEDPVSDKEVNRNNAVYKIQGNRNPFIDYPELAEYIWGAKTETPWSESTDPALYSPTNNSTLDLGVTSISKTLEKEVSVSGKNLTGDLSISISGTGFTVNASSLTKDQVAAGAKVTVQYNSASAATATGTLTLSGGGVTVSVNLKAEAVDGIPVLAASNVTSKSFVASWKNVSDASTKYDFSLYQSDKTTLVTGYPVSVDASSETQTVTNLTPDTQYYYKLTGGGLSSNLIGAKTLVAVPAVTATLQGGNLDFVTLPNAASSVKSVTVSTEYINSNIAVKVGTPFELSSDQQTWSNAITLASAGGTFYVRMASSAAGSYQSTLSLSCTEISDDQEIPVTGAAELAKTFLEDFEKEVTNGYTTGDAICTTGSWAFVNTLIMINDLGDLKIGSKSTRIKPAGAISMKSDKANGVGTLSLYAGTYGTDVATTIGIYYSSDAGTTWNTVAENVAVSNSLKEYKYSINISGPIRIKVANLTTSGTKPRVNVDNISMTDYTSTAISKNESDSFRFYVESNQLVIQNDKVQNISIYNISGQIVYKHKLNPGVTSVALPQGIYILNGDGVVKKIIIK</sequence>
<dbReference type="Pfam" id="PF04231">
    <property type="entry name" value="Endonuclease_1"/>
    <property type="match status" value="1"/>
</dbReference>
<evidence type="ECO:0000256" key="3">
    <source>
        <dbReference type="ARBA" id="ARBA00022801"/>
    </source>
</evidence>
<dbReference type="InterPro" id="IPR013783">
    <property type="entry name" value="Ig-like_fold"/>
</dbReference>
<dbReference type="InterPro" id="IPR044925">
    <property type="entry name" value="His-Me_finger_sf"/>
</dbReference>
<dbReference type="InterPro" id="IPR026444">
    <property type="entry name" value="Secre_tail"/>
</dbReference>